<dbReference type="PANTHER" id="PTHR14002:SF56">
    <property type="entry name" value="TRANSFORMING GROWTH FACTOR BETA RECEPTOR TYPE 3-LIKE ISOFORM X1"/>
    <property type="match status" value="1"/>
</dbReference>
<keyword evidence="4" id="KW-0812">Transmembrane</keyword>
<keyword evidence="7" id="KW-1185">Reference proteome</keyword>
<dbReference type="Pfam" id="PF00100">
    <property type="entry name" value="Zona_pellucida"/>
    <property type="match status" value="1"/>
</dbReference>
<keyword evidence="4" id="KW-0472">Membrane</keyword>
<keyword evidence="1" id="KW-0732">Signal</keyword>
<reference evidence="6" key="2">
    <citation type="submission" date="2025-08" db="UniProtKB">
        <authorList>
            <consortium name="Ensembl"/>
        </authorList>
    </citation>
    <scope>IDENTIFICATION</scope>
</reference>
<dbReference type="Proteomes" id="UP000694680">
    <property type="component" value="Chromosome 8"/>
</dbReference>
<evidence type="ECO:0000256" key="1">
    <source>
        <dbReference type="ARBA" id="ARBA00022729"/>
    </source>
</evidence>
<proteinExistence type="predicted"/>
<feature type="compositionally biased region" description="Basic and acidic residues" evidence="3">
    <location>
        <begin position="297"/>
        <end position="319"/>
    </location>
</feature>
<evidence type="ECO:0000259" key="5">
    <source>
        <dbReference type="PROSITE" id="PS51034"/>
    </source>
</evidence>
<dbReference type="PROSITE" id="PS51034">
    <property type="entry name" value="ZP_2"/>
    <property type="match status" value="1"/>
</dbReference>
<dbReference type="Ensembl" id="ENSGWIT00000023833.1">
    <property type="protein sequence ID" value="ENSGWIP00000021734.1"/>
    <property type="gene ID" value="ENSGWIG00000011695.1"/>
</dbReference>
<feature type="region of interest" description="Disordered" evidence="3">
    <location>
        <begin position="295"/>
        <end position="319"/>
    </location>
</feature>
<reference evidence="6" key="1">
    <citation type="submission" date="2020-06" db="EMBL/GenBank/DDBJ databases">
        <authorList>
            <consortium name="Wellcome Sanger Institute Data Sharing"/>
        </authorList>
    </citation>
    <scope>NUCLEOTIDE SEQUENCE [LARGE SCALE GENOMIC DNA]</scope>
</reference>
<protein>
    <recommendedName>
        <fullName evidence="5">ZP domain-containing protein</fullName>
    </recommendedName>
</protein>
<dbReference type="Gene3D" id="2.60.40.4100">
    <property type="entry name" value="Zona pellucida, ZP-C domain"/>
    <property type="match status" value="1"/>
</dbReference>
<dbReference type="InterPro" id="IPR042235">
    <property type="entry name" value="ZP-C_dom"/>
</dbReference>
<evidence type="ECO:0000313" key="7">
    <source>
        <dbReference type="Proteomes" id="UP000694680"/>
    </source>
</evidence>
<dbReference type="GO" id="GO:0005114">
    <property type="term" value="F:type II transforming growth factor beta receptor binding"/>
    <property type="evidence" value="ECO:0007669"/>
    <property type="project" value="TreeGrafter"/>
</dbReference>
<reference evidence="6" key="3">
    <citation type="submission" date="2025-09" db="UniProtKB">
        <authorList>
            <consortium name="Ensembl"/>
        </authorList>
    </citation>
    <scope>IDENTIFICATION</scope>
</reference>
<feature type="domain" description="ZP" evidence="5">
    <location>
        <begin position="72"/>
        <end position="369"/>
    </location>
</feature>
<keyword evidence="4" id="KW-1133">Transmembrane helix</keyword>
<dbReference type="InterPro" id="IPR055355">
    <property type="entry name" value="ZP-C"/>
</dbReference>
<name>A0A8C5EJM7_GOUWI</name>
<feature type="transmembrane region" description="Helical" evidence="4">
    <location>
        <begin position="438"/>
        <end position="461"/>
    </location>
</feature>
<dbReference type="GO" id="GO:0050431">
    <property type="term" value="F:transforming growth factor beta binding"/>
    <property type="evidence" value="ECO:0007669"/>
    <property type="project" value="TreeGrafter"/>
</dbReference>
<dbReference type="SMART" id="SM00241">
    <property type="entry name" value="ZP"/>
    <property type="match status" value="1"/>
</dbReference>
<evidence type="ECO:0000256" key="2">
    <source>
        <dbReference type="ARBA" id="ARBA00023157"/>
    </source>
</evidence>
<dbReference type="GO" id="GO:0005024">
    <property type="term" value="F:transforming growth factor beta receptor activity"/>
    <property type="evidence" value="ECO:0007669"/>
    <property type="project" value="TreeGrafter"/>
</dbReference>
<keyword evidence="2" id="KW-1015">Disulfide bond</keyword>
<organism evidence="6 7">
    <name type="scientific">Gouania willdenowi</name>
    <name type="common">Blunt-snouted clingfish</name>
    <name type="synonym">Lepadogaster willdenowi</name>
    <dbReference type="NCBI Taxonomy" id="441366"/>
    <lineage>
        <taxon>Eukaryota</taxon>
        <taxon>Metazoa</taxon>
        <taxon>Chordata</taxon>
        <taxon>Craniata</taxon>
        <taxon>Vertebrata</taxon>
        <taxon>Euteleostomi</taxon>
        <taxon>Actinopterygii</taxon>
        <taxon>Neopterygii</taxon>
        <taxon>Teleostei</taxon>
        <taxon>Neoteleostei</taxon>
        <taxon>Acanthomorphata</taxon>
        <taxon>Ovalentaria</taxon>
        <taxon>Blenniimorphae</taxon>
        <taxon>Blenniiformes</taxon>
        <taxon>Gobiesocoidei</taxon>
        <taxon>Gobiesocidae</taxon>
        <taxon>Gobiesocinae</taxon>
        <taxon>Gouania</taxon>
    </lineage>
</organism>
<dbReference type="GO" id="GO:0007179">
    <property type="term" value="P:transforming growth factor beta receptor signaling pathway"/>
    <property type="evidence" value="ECO:0007669"/>
    <property type="project" value="TreeGrafter"/>
</dbReference>
<evidence type="ECO:0000313" key="6">
    <source>
        <dbReference type="Ensembl" id="ENSGWIP00000021734.1"/>
    </source>
</evidence>
<dbReference type="InterPro" id="IPR001507">
    <property type="entry name" value="ZP_dom"/>
</dbReference>
<evidence type="ECO:0000256" key="3">
    <source>
        <dbReference type="SAM" id="MobiDB-lite"/>
    </source>
</evidence>
<dbReference type="AlphaFoldDB" id="A0A8C5EJM7"/>
<dbReference type="GO" id="GO:0005539">
    <property type="term" value="F:glycosaminoglycan binding"/>
    <property type="evidence" value="ECO:0007669"/>
    <property type="project" value="TreeGrafter"/>
</dbReference>
<accession>A0A8C5EJM7</accession>
<dbReference type="Gene3D" id="2.60.40.3210">
    <property type="entry name" value="Zona pellucida, ZP-N domain"/>
    <property type="match status" value="1"/>
</dbReference>
<dbReference type="PANTHER" id="PTHR14002">
    <property type="entry name" value="ENDOGLIN/TGF-BETA RECEPTOR TYPE III"/>
    <property type="match status" value="1"/>
</dbReference>
<evidence type="ECO:0000256" key="4">
    <source>
        <dbReference type="SAM" id="Phobius"/>
    </source>
</evidence>
<dbReference type="GO" id="GO:0016477">
    <property type="term" value="P:cell migration"/>
    <property type="evidence" value="ECO:0007669"/>
    <property type="project" value="TreeGrafter"/>
</dbReference>
<sequence>MWAEQSGYTDVTSYTEAMLANRFVIQLSESGAVTNHEVSRPSWTEERRLRWRLNRGGRAKGSGGRHQSLTVDCGDGRLSVTLDGRILQKLLFPVFAVTLRDLTCQADFNGSHFLLAFPVISCGTEGLLLPEPRGVQYNNTVLLWKDKPLAALNKSKSPLSIHISCFADSHSTSVSVDDDDDVDDDVAISSSELRSWKPEGPKPGPVFLNPPPSESTPVLLLKLFITENFELTRSGPCVVTADHRVYVEISAKTPLAGVVRLRSCIVSPLSDPKKTSFWTVISDGCSSDASLTLSTAKKPEKKEHRASKQEVGSDRRRGEEETPSIRFSFILRPVFNDSLQFLHCSLQLCGSGSFRGKHTGSCTDRLSLPLLVSAEFGHHTECEVRNLSRPMVVTRPISSLVPKSIPSAGQRMKRLSVALRGPPEPDPSRTSMVQMGPVVGIVFVAFVLGVCLSHRGAAFVVPRQSSSLRNSTESLHPECNITICPVLQLSVEDFLVQI</sequence>
<dbReference type="GO" id="GO:0001837">
    <property type="term" value="P:epithelial to mesenchymal transition"/>
    <property type="evidence" value="ECO:0007669"/>
    <property type="project" value="TreeGrafter"/>
</dbReference>
<dbReference type="GO" id="GO:0017015">
    <property type="term" value="P:regulation of transforming growth factor beta receptor signaling pathway"/>
    <property type="evidence" value="ECO:0007669"/>
    <property type="project" value="TreeGrafter"/>
</dbReference>